<name>A0A2A9ECK4_9MICO</name>
<evidence type="ECO:0000313" key="1">
    <source>
        <dbReference type="EMBL" id="PFG36015.1"/>
    </source>
</evidence>
<dbReference type="AlphaFoldDB" id="A0A2A9ECK4"/>
<reference evidence="1 2" key="1">
    <citation type="submission" date="2017-10" db="EMBL/GenBank/DDBJ databases">
        <title>Sequencing the genomes of 1000 actinobacteria strains.</title>
        <authorList>
            <person name="Klenk H.-P."/>
        </authorList>
    </citation>
    <scope>NUCLEOTIDE SEQUENCE [LARGE SCALE GENOMIC DNA]</scope>
    <source>
        <strain evidence="1 2">DSM 21574</strain>
    </source>
</reference>
<dbReference type="RefSeq" id="WP_098457243.1">
    <property type="nucleotide sequence ID" value="NZ_PDJH01000001.1"/>
</dbReference>
<dbReference type="OrthoDB" id="5141256at2"/>
<protein>
    <submittedName>
        <fullName evidence="1">Uncharacterized protein</fullName>
    </submittedName>
</protein>
<sequence>MVFDGVEGYKAERQQRHKDVGIPDWELVRDGQRLGVVETKLKVAPARSWDTSARARELTRYMRHLEVPGMLIDSQRAHLFRRGESNPVRTIERRSVTASDLSAIREHFLAG</sequence>
<accession>A0A2A9ECK4</accession>
<organism evidence="1 2">
    <name type="scientific">Flavimobilis soli</name>
    <dbReference type="NCBI Taxonomy" id="442709"/>
    <lineage>
        <taxon>Bacteria</taxon>
        <taxon>Bacillati</taxon>
        <taxon>Actinomycetota</taxon>
        <taxon>Actinomycetes</taxon>
        <taxon>Micrococcales</taxon>
        <taxon>Jonesiaceae</taxon>
        <taxon>Flavimobilis</taxon>
    </lineage>
</organism>
<proteinExistence type="predicted"/>
<keyword evidence="2" id="KW-1185">Reference proteome</keyword>
<dbReference type="Proteomes" id="UP000221394">
    <property type="component" value="Unassembled WGS sequence"/>
</dbReference>
<evidence type="ECO:0000313" key="2">
    <source>
        <dbReference type="Proteomes" id="UP000221394"/>
    </source>
</evidence>
<dbReference type="EMBL" id="PDJH01000001">
    <property type="protein sequence ID" value="PFG36015.1"/>
    <property type="molecule type" value="Genomic_DNA"/>
</dbReference>
<comment type="caution">
    <text evidence="1">The sequence shown here is derived from an EMBL/GenBank/DDBJ whole genome shotgun (WGS) entry which is preliminary data.</text>
</comment>
<gene>
    <name evidence="1" type="ORF">ATL41_0717</name>
</gene>